<keyword evidence="5 8" id="KW-0804">Transcription</keyword>
<dbReference type="Pfam" id="PF02309">
    <property type="entry name" value="AUX_IAA"/>
    <property type="match status" value="1"/>
</dbReference>
<feature type="domain" description="PB1" evidence="9">
    <location>
        <begin position="73"/>
        <end position="161"/>
    </location>
</feature>
<dbReference type="GO" id="GO:0009734">
    <property type="term" value="P:auxin-activated signaling pathway"/>
    <property type="evidence" value="ECO:0007669"/>
    <property type="project" value="UniProtKB-UniRule"/>
</dbReference>
<organism evidence="10 11">
    <name type="scientific">Amborella trichopoda</name>
    <dbReference type="NCBI Taxonomy" id="13333"/>
    <lineage>
        <taxon>Eukaryota</taxon>
        <taxon>Viridiplantae</taxon>
        <taxon>Streptophyta</taxon>
        <taxon>Embryophyta</taxon>
        <taxon>Tracheophyta</taxon>
        <taxon>Spermatophyta</taxon>
        <taxon>Magnoliopsida</taxon>
        <taxon>Amborellales</taxon>
        <taxon>Amborellaceae</taxon>
        <taxon>Amborella</taxon>
    </lineage>
</organism>
<dbReference type="SUPFAM" id="SSF54277">
    <property type="entry name" value="CAD &amp; PB1 domains"/>
    <property type="match status" value="1"/>
</dbReference>
<evidence type="ECO:0000256" key="1">
    <source>
        <dbReference type="ARBA" id="ARBA00004123"/>
    </source>
</evidence>
<dbReference type="InterPro" id="IPR053793">
    <property type="entry name" value="PB1-like"/>
</dbReference>
<protein>
    <recommendedName>
        <fullName evidence="8">Auxin-responsive protein</fullName>
    </recommendedName>
</protein>
<evidence type="ECO:0000256" key="7">
    <source>
        <dbReference type="ARBA" id="ARBA00023294"/>
    </source>
</evidence>
<dbReference type="STRING" id="13333.W1NMB4"/>
<dbReference type="PROSITE" id="PS51745">
    <property type="entry name" value="PB1"/>
    <property type="match status" value="1"/>
</dbReference>
<dbReference type="KEGG" id="atr:18424992"/>
<keyword evidence="7 8" id="KW-0927">Auxin signaling pathway</keyword>
<dbReference type="Gramene" id="ERM97022">
    <property type="protein sequence ID" value="ERM97022"/>
    <property type="gene ID" value="AMTR_s00122p00019410"/>
</dbReference>
<evidence type="ECO:0000256" key="3">
    <source>
        <dbReference type="ARBA" id="ARBA00022491"/>
    </source>
</evidence>
<keyword evidence="4 8" id="KW-0805">Transcription regulation</keyword>
<evidence type="ECO:0000259" key="9">
    <source>
        <dbReference type="PROSITE" id="PS51745"/>
    </source>
</evidence>
<keyword evidence="6 8" id="KW-0539">Nucleus</keyword>
<evidence type="ECO:0000313" key="11">
    <source>
        <dbReference type="Proteomes" id="UP000017836"/>
    </source>
</evidence>
<comment type="subcellular location">
    <subcellularLocation>
        <location evidence="1 8">Nucleus</location>
    </subcellularLocation>
</comment>
<dbReference type="Gene3D" id="3.10.20.90">
    <property type="entry name" value="Phosphatidylinositol 3-kinase Catalytic Subunit, Chain A, domain 1"/>
    <property type="match status" value="1"/>
</dbReference>
<evidence type="ECO:0000256" key="2">
    <source>
        <dbReference type="ARBA" id="ARBA00006728"/>
    </source>
</evidence>
<name>W1NMB4_AMBTC</name>
<dbReference type="InterPro" id="IPR033389">
    <property type="entry name" value="AUX/IAA_dom"/>
</dbReference>
<comment type="similarity">
    <text evidence="2 8">Belongs to the Aux/IAA family.</text>
</comment>
<dbReference type="PANTHER" id="PTHR31734:SF28">
    <property type="entry name" value="AUXIN-RESPONSIVE PROTEIN IAA13"/>
    <property type="match status" value="1"/>
</dbReference>
<dbReference type="OrthoDB" id="1926344at2759"/>
<dbReference type="InterPro" id="IPR003311">
    <property type="entry name" value="AUX_IAA"/>
</dbReference>
<comment type="subunit">
    <text evidence="8">Homodimers and heterodimers.</text>
</comment>
<comment type="function">
    <text evidence="8">Aux/IAA proteins are short-lived transcriptional factors that function as repressors of early auxin response genes at low auxin concentrations.</text>
</comment>
<keyword evidence="11" id="KW-1185">Reference proteome</keyword>
<evidence type="ECO:0000256" key="4">
    <source>
        <dbReference type="ARBA" id="ARBA00023015"/>
    </source>
</evidence>
<reference evidence="11" key="1">
    <citation type="journal article" date="2013" name="Science">
        <title>The Amborella genome and the evolution of flowering plants.</title>
        <authorList>
            <consortium name="Amborella Genome Project"/>
        </authorList>
    </citation>
    <scope>NUCLEOTIDE SEQUENCE [LARGE SCALE GENOMIC DNA]</scope>
</reference>
<dbReference type="EMBL" id="KI396610">
    <property type="protein sequence ID" value="ERM97022.1"/>
    <property type="molecule type" value="Genomic_DNA"/>
</dbReference>
<keyword evidence="3 8" id="KW-0678">Repressor</keyword>
<sequence length="171" mass="19865">MDLQVTELRLGLPGTEAPGSLMVAKTKKRGFSEISECKRKEENCKNQVVGWPPVRSFRKHVYLQEKMEEQQKKNYVKVGMEGTPYLRKMDLKMFNEYSELSKALAAMFGCFSIGISNAKEERKSSEYFPIYEDDDGDWMLVGDVPWEMFVESCKRLRIVKNDVKIRKFIGN</sequence>
<evidence type="ECO:0000313" key="10">
    <source>
        <dbReference type="EMBL" id="ERM97022.1"/>
    </source>
</evidence>
<gene>
    <name evidence="10" type="ORF">AMTR_s00122p00019410</name>
</gene>
<dbReference type="eggNOG" id="ENOG502RXTN">
    <property type="taxonomic scope" value="Eukaryota"/>
</dbReference>
<dbReference type="PANTHER" id="PTHR31734">
    <property type="entry name" value="AUXIN-RESPONSIVE PROTEIN IAA17"/>
    <property type="match status" value="1"/>
</dbReference>
<accession>W1NMB4</accession>
<dbReference type="Proteomes" id="UP000017836">
    <property type="component" value="Unassembled WGS sequence"/>
</dbReference>
<evidence type="ECO:0000256" key="5">
    <source>
        <dbReference type="ARBA" id="ARBA00023163"/>
    </source>
</evidence>
<dbReference type="GO" id="GO:0005634">
    <property type="term" value="C:nucleus"/>
    <property type="evidence" value="ECO:0007669"/>
    <property type="project" value="UniProtKB-SubCell"/>
</dbReference>
<dbReference type="GO" id="GO:0006355">
    <property type="term" value="P:regulation of DNA-templated transcription"/>
    <property type="evidence" value="ECO:0007669"/>
    <property type="project" value="InterPro"/>
</dbReference>
<evidence type="ECO:0000256" key="6">
    <source>
        <dbReference type="ARBA" id="ARBA00023242"/>
    </source>
</evidence>
<evidence type="ECO:0000256" key="8">
    <source>
        <dbReference type="RuleBase" id="RU004549"/>
    </source>
</evidence>
<dbReference type="AlphaFoldDB" id="W1NMB4"/>
<proteinExistence type="inferred from homology"/>
<dbReference type="HOGENOM" id="CLU_049393_0_1_1"/>